<keyword evidence="3" id="KW-1003">Cell membrane</keyword>
<dbReference type="Pfam" id="PF21088">
    <property type="entry name" value="MS_channel_1st"/>
    <property type="match status" value="1"/>
</dbReference>
<feature type="transmembrane region" description="Helical" evidence="7">
    <location>
        <begin position="90"/>
        <end position="114"/>
    </location>
</feature>
<dbReference type="PANTHER" id="PTHR30347">
    <property type="entry name" value="POTASSIUM CHANNEL RELATED"/>
    <property type="match status" value="1"/>
</dbReference>
<dbReference type="InterPro" id="IPR052702">
    <property type="entry name" value="MscS-like_channel"/>
</dbReference>
<protein>
    <submittedName>
        <fullName evidence="11">Mechanosensitive channel MscK</fullName>
    </submittedName>
</protein>
<dbReference type="InterPro" id="IPR023408">
    <property type="entry name" value="MscS_beta-dom_sf"/>
</dbReference>
<keyword evidence="6 7" id="KW-0472">Membrane</keyword>
<dbReference type="Pfam" id="PF21082">
    <property type="entry name" value="MS_channel_3rd"/>
    <property type="match status" value="1"/>
</dbReference>
<accession>A0A1J5SA56</accession>
<comment type="subcellular location">
    <subcellularLocation>
        <location evidence="1">Cell membrane</location>
        <topology evidence="1">Multi-pass membrane protein</topology>
    </subcellularLocation>
</comment>
<dbReference type="Gene3D" id="2.30.30.60">
    <property type="match status" value="1"/>
</dbReference>
<feature type="transmembrane region" description="Helical" evidence="7">
    <location>
        <begin position="209"/>
        <end position="226"/>
    </location>
</feature>
<feature type="domain" description="Mechanosensitive ion channel transmembrane helices 2/3" evidence="10">
    <location>
        <begin position="208"/>
        <end position="249"/>
    </location>
</feature>
<dbReference type="SUPFAM" id="SSF50182">
    <property type="entry name" value="Sm-like ribonucleoproteins"/>
    <property type="match status" value="1"/>
</dbReference>
<dbReference type="Gene3D" id="1.10.287.1260">
    <property type="match status" value="1"/>
</dbReference>
<feature type="transmembrane region" description="Helical" evidence="7">
    <location>
        <begin position="63"/>
        <end position="84"/>
    </location>
</feature>
<proteinExistence type="inferred from homology"/>
<gene>
    <name evidence="11" type="primary">mscK_2</name>
    <name evidence="11" type="ORF">GALL_129200</name>
</gene>
<dbReference type="InterPro" id="IPR011014">
    <property type="entry name" value="MscS_channel_TM-2"/>
</dbReference>
<evidence type="ECO:0000256" key="2">
    <source>
        <dbReference type="ARBA" id="ARBA00008017"/>
    </source>
</evidence>
<evidence type="ECO:0000256" key="6">
    <source>
        <dbReference type="ARBA" id="ARBA00023136"/>
    </source>
</evidence>
<evidence type="ECO:0000256" key="4">
    <source>
        <dbReference type="ARBA" id="ARBA00022692"/>
    </source>
</evidence>
<evidence type="ECO:0000313" key="11">
    <source>
        <dbReference type="EMBL" id="OIR04835.1"/>
    </source>
</evidence>
<dbReference type="SUPFAM" id="SSF82861">
    <property type="entry name" value="Mechanosensitive channel protein MscS (YggB), transmembrane region"/>
    <property type="match status" value="1"/>
</dbReference>
<keyword evidence="5 7" id="KW-1133">Transmembrane helix</keyword>
<evidence type="ECO:0000256" key="3">
    <source>
        <dbReference type="ARBA" id="ARBA00022475"/>
    </source>
</evidence>
<feature type="domain" description="Mechanosensitive ion channel MscS C-terminal" evidence="9">
    <location>
        <begin position="325"/>
        <end position="408"/>
    </location>
</feature>
<dbReference type="GO" id="GO:0005886">
    <property type="term" value="C:plasma membrane"/>
    <property type="evidence" value="ECO:0007669"/>
    <property type="project" value="UniProtKB-SubCell"/>
</dbReference>
<name>A0A1J5SA56_9ZZZZ</name>
<reference evidence="11" key="1">
    <citation type="submission" date="2016-10" db="EMBL/GenBank/DDBJ databases">
        <title>Sequence of Gallionella enrichment culture.</title>
        <authorList>
            <person name="Poehlein A."/>
            <person name="Muehling M."/>
            <person name="Daniel R."/>
        </authorList>
    </citation>
    <scope>NUCLEOTIDE SEQUENCE</scope>
</reference>
<feature type="transmembrane region" description="Helical" evidence="7">
    <location>
        <begin position="20"/>
        <end position="42"/>
    </location>
</feature>
<organism evidence="11">
    <name type="scientific">mine drainage metagenome</name>
    <dbReference type="NCBI Taxonomy" id="410659"/>
    <lineage>
        <taxon>unclassified sequences</taxon>
        <taxon>metagenomes</taxon>
        <taxon>ecological metagenomes</taxon>
    </lineage>
</organism>
<feature type="transmembrane region" description="Helical" evidence="7">
    <location>
        <begin position="167"/>
        <end position="188"/>
    </location>
</feature>
<dbReference type="AlphaFoldDB" id="A0A1J5SA56"/>
<comment type="similarity">
    <text evidence="2">Belongs to the MscS (TC 1.A.23) family.</text>
</comment>
<feature type="domain" description="Mechanosensitive ion channel MscS" evidence="8">
    <location>
        <begin position="251"/>
        <end position="316"/>
    </location>
</feature>
<evidence type="ECO:0000259" key="10">
    <source>
        <dbReference type="Pfam" id="PF21088"/>
    </source>
</evidence>
<feature type="transmembrane region" description="Helical" evidence="7">
    <location>
        <begin position="232"/>
        <end position="252"/>
    </location>
</feature>
<dbReference type="Gene3D" id="3.30.70.100">
    <property type="match status" value="1"/>
</dbReference>
<dbReference type="InterPro" id="IPR049142">
    <property type="entry name" value="MS_channel_1st"/>
</dbReference>
<dbReference type="GO" id="GO:0055085">
    <property type="term" value="P:transmembrane transport"/>
    <property type="evidence" value="ECO:0007669"/>
    <property type="project" value="InterPro"/>
</dbReference>
<dbReference type="InterPro" id="IPR010920">
    <property type="entry name" value="LSM_dom_sf"/>
</dbReference>
<dbReference type="SUPFAM" id="SSF82689">
    <property type="entry name" value="Mechanosensitive channel protein MscS (YggB), C-terminal domain"/>
    <property type="match status" value="1"/>
</dbReference>
<evidence type="ECO:0000259" key="8">
    <source>
        <dbReference type="Pfam" id="PF00924"/>
    </source>
</evidence>
<dbReference type="Pfam" id="PF00924">
    <property type="entry name" value="MS_channel_2nd"/>
    <property type="match status" value="1"/>
</dbReference>
<dbReference type="InterPro" id="IPR011066">
    <property type="entry name" value="MscS_channel_C_sf"/>
</dbReference>
<evidence type="ECO:0000256" key="5">
    <source>
        <dbReference type="ARBA" id="ARBA00022989"/>
    </source>
</evidence>
<feature type="transmembrane region" description="Helical" evidence="7">
    <location>
        <begin position="126"/>
        <end position="147"/>
    </location>
</feature>
<dbReference type="EMBL" id="MLJW01000054">
    <property type="protein sequence ID" value="OIR04835.1"/>
    <property type="molecule type" value="Genomic_DNA"/>
</dbReference>
<comment type="caution">
    <text evidence="11">The sequence shown here is derived from an EMBL/GenBank/DDBJ whole genome shotgun (WGS) entry which is preliminary data.</text>
</comment>
<evidence type="ECO:0000259" key="9">
    <source>
        <dbReference type="Pfam" id="PF21082"/>
    </source>
</evidence>
<evidence type="ECO:0000256" key="7">
    <source>
        <dbReference type="SAM" id="Phobius"/>
    </source>
</evidence>
<sequence length="423" mass="46942">MNQDMHLIWQEIMADISTPVALWQLIVIGIACMIAWAINGMLRAYVMRNAPERWKRGIGGVNRVLFPLSTLVLIQLAKFVLGYWQHTSMLQLATTLLLAMAVIRLVVYAVRYILAPGGLLKTLEHVISTVIWIVLALHLSGLLPQLLDALEAIKFSVGKHPVNLLQALQAVLTIIVTIFVALWISRVLENKLMSAHNVNMNLRVVLTKLLRIVLLFVALLIALSAVGLDVTLLSVFGGALGVGLGFGLQRIASNYVSGFIILLDKSMQIGDVITVDSHYGVVSDLRTRYLVLRKLDGTQVIIPNETLIINTVINHSFTDHKARVQMPVQVSYDSSLEQAMQLILEIANQHSRILQIPEPAVQIKGFGESGIDLMLSAWIPDPEEGSASLQSEIYLEIWRAFQKYNITIPYPQREVRILGASVA</sequence>
<dbReference type="InterPro" id="IPR006685">
    <property type="entry name" value="MscS_channel_2nd"/>
</dbReference>
<evidence type="ECO:0000256" key="1">
    <source>
        <dbReference type="ARBA" id="ARBA00004651"/>
    </source>
</evidence>
<dbReference type="PANTHER" id="PTHR30347:SF1">
    <property type="entry name" value="MECHANOSENSITIVE CHANNEL MSCK"/>
    <property type="match status" value="1"/>
</dbReference>
<dbReference type="InterPro" id="IPR049278">
    <property type="entry name" value="MS_channel_C"/>
</dbReference>
<keyword evidence="4 7" id="KW-0812">Transmembrane</keyword>